<protein>
    <submittedName>
        <fullName evidence="1">Uncharacterized protein</fullName>
    </submittedName>
</protein>
<comment type="caution">
    <text evidence="1">The sequence shown here is derived from an EMBL/GenBank/DDBJ whole genome shotgun (WGS) entry which is preliminary data.</text>
</comment>
<dbReference type="EMBL" id="PGGW01000069">
    <property type="protein sequence ID" value="PJE94179.1"/>
    <property type="molecule type" value="Genomic_DNA"/>
</dbReference>
<gene>
    <name evidence="1" type="ORF">CUT44_28215</name>
</gene>
<dbReference type="AlphaFoldDB" id="A0A2M8LQG0"/>
<keyword evidence="2" id="KW-1185">Reference proteome</keyword>
<evidence type="ECO:0000313" key="2">
    <source>
        <dbReference type="Proteomes" id="UP000230407"/>
    </source>
</evidence>
<accession>A0A2M8LQG0</accession>
<sequence>MLSIERAAELARRFLDEEVGTPDFPFELIEEQHARVGKDIFFDCQSAAYLRSGDLSDMAIGTGYVCVDGETGACRLLGAVESLEMGLFEDDEEDMDEEEERPPE</sequence>
<proteinExistence type="predicted"/>
<evidence type="ECO:0000313" key="1">
    <source>
        <dbReference type="EMBL" id="PJE94179.1"/>
    </source>
</evidence>
<name>A0A2M8LQG0_9ACTN</name>
<reference evidence="1 2" key="1">
    <citation type="submission" date="2017-11" db="EMBL/GenBank/DDBJ databases">
        <title>Streptomyces carmine sp. nov., a novel actinomycete isolated from Sophora alopecuroides in Xinjiang, China.</title>
        <authorList>
            <person name="Wang Y."/>
            <person name="Luo X."/>
            <person name="Wan C."/>
            <person name="Zhang L."/>
        </authorList>
    </citation>
    <scope>NUCLEOTIDE SEQUENCE [LARGE SCALE GENOMIC DNA]</scope>
    <source>
        <strain evidence="1 2">TRM SA0054</strain>
    </source>
</reference>
<dbReference type="Proteomes" id="UP000230407">
    <property type="component" value="Unassembled WGS sequence"/>
</dbReference>
<dbReference type="RefSeq" id="WP_100204791.1">
    <property type="nucleotide sequence ID" value="NZ_PGGW01000069.1"/>
</dbReference>
<organism evidence="1 2">
    <name type="scientific">Streptomyces carminius</name>
    <dbReference type="NCBI Taxonomy" id="2665496"/>
    <lineage>
        <taxon>Bacteria</taxon>
        <taxon>Bacillati</taxon>
        <taxon>Actinomycetota</taxon>
        <taxon>Actinomycetes</taxon>
        <taxon>Kitasatosporales</taxon>
        <taxon>Streptomycetaceae</taxon>
        <taxon>Streptomyces</taxon>
    </lineage>
</organism>